<evidence type="ECO:0000313" key="2">
    <source>
        <dbReference type="Proteomes" id="UP000202031"/>
    </source>
</evidence>
<dbReference type="GeneID" id="46920593"/>
<name>A0A1X9SL04_9BACT</name>
<dbReference type="InterPro" id="IPR011990">
    <property type="entry name" value="TPR-like_helical_dom_sf"/>
</dbReference>
<dbReference type="AlphaFoldDB" id="A0A1X9SL04"/>
<dbReference type="SUPFAM" id="SSF48452">
    <property type="entry name" value="TPR-like"/>
    <property type="match status" value="1"/>
</dbReference>
<dbReference type="Proteomes" id="UP000202031">
    <property type="component" value="Chromosome"/>
</dbReference>
<organism evidence="1 2">
    <name type="scientific">Campylobacter lanienae NCTC 13004</name>
    <dbReference type="NCBI Taxonomy" id="1031753"/>
    <lineage>
        <taxon>Bacteria</taxon>
        <taxon>Pseudomonadati</taxon>
        <taxon>Campylobacterota</taxon>
        <taxon>Epsilonproteobacteria</taxon>
        <taxon>Campylobacterales</taxon>
        <taxon>Campylobacteraceae</taxon>
        <taxon>Campylobacter</taxon>
    </lineage>
</organism>
<sequence length="408" mass="48919">MSIKNIIKNTYIETKGYLYCSTLICFLINLYMQKSTQQRYAKQLINILNNMQNYFAYYYKAKYNFYFANYEVSLKNINIFLKRYPYHVEGRYLKSQILYCMGNKENSWKILENILEFSARFKTWLMLSKIVENEYDFNKFENLYYKYNQNTNKQITLYLIHAGIKGMAYKQTKHYLEDLILNHKFDSKNKISKKKLNNKDAINALKDIKFFFDKLNIKIFLVSGTFLGCIREGRILSHDYDIDIGIFNESINCNIAKAICKEGLFCIHEYNTPGIIKVKHINGILIDIFIHYKEDDKVYHLGGKAKWYNTLFELKEYEFLGEKYFGAKDFNLYLTENYGEDWRIPKTSFDNVLDTPNAIIINDDLYILHLYKLLMSKYSIYCQEKILNELYKYDENNFINKYKIHKGY</sequence>
<accession>A0A1X9SL04</accession>
<gene>
    <name evidence="1" type="ORF">CLAN_0121</name>
</gene>
<dbReference type="EMBL" id="CP015578">
    <property type="protein sequence ID" value="ARQ96900.1"/>
    <property type="molecule type" value="Genomic_DNA"/>
</dbReference>
<proteinExistence type="predicted"/>
<dbReference type="RefSeq" id="WP_100590320.1">
    <property type="nucleotide sequence ID" value="NZ_CP015578.1"/>
</dbReference>
<dbReference type="PANTHER" id="PTHR43404">
    <property type="entry name" value="LIPOPOLYSACCHARIDE CHOLINEPHOSPHOTRANSFERASE LICD"/>
    <property type="match status" value="1"/>
</dbReference>
<protein>
    <recommendedName>
        <fullName evidence="3">LicD family protein</fullName>
    </recommendedName>
</protein>
<reference evidence="2" key="1">
    <citation type="journal article" date="2017" name="Genome Biol. Evol.">
        <title>Comparative Genomic Analysis Identifies a Campylobacter Clade Deficient in Selenium Metabolism.</title>
        <authorList>
            <person name="Miller W.G."/>
            <person name="Yee E."/>
            <person name="Lopes B.S."/>
            <person name="Chapman M.H."/>
            <person name="Huynh S."/>
            <person name="Bono J.L."/>
            <person name="Parker C.T."/>
            <person name="Strachan N.J.C."/>
            <person name="Forbes K.J."/>
        </authorList>
    </citation>
    <scope>NUCLEOTIDE SEQUENCE [LARGE SCALE GENOMIC DNA]</scope>
    <source>
        <strain evidence="2">NCTC 13004</strain>
    </source>
</reference>
<evidence type="ECO:0008006" key="3">
    <source>
        <dbReference type="Google" id="ProtNLM"/>
    </source>
</evidence>
<dbReference type="KEGG" id="clx:CLAN_0121"/>
<dbReference type="PANTHER" id="PTHR43404:SF1">
    <property type="entry name" value="MNN4P"/>
    <property type="match status" value="1"/>
</dbReference>
<evidence type="ECO:0000313" key="1">
    <source>
        <dbReference type="EMBL" id="ARQ96900.1"/>
    </source>
</evidence>
<dbReference type="InterPro" id="IPR052942">
    <property type="entry name" value="LPS_cholinephosphotransferase"/>
</dbReference>
<reference evidence="2" key="2">
    <citation type="journal article" date="2017" name="Genome Biol. Evol.">
        <title>Comparative genomic analysis identifies a Campylobacter clade deficient in selenium metabolism.</title>
        <authorList>
            <person name="Miller W.G."/>
            <person name="Yee E."/>
            <person name="Lopes B.S."/>
            <person name="Chapman M.H."/>
            <person name="Huynh S."/>
            <person name="Bono J.L."/>
            <person name="Parker C.T."/>
            <person name="Strachan N.J.C."/>
            <person name="Forbes K.J."/>
        </authorList>
    </citation>
    <scope>NUCLEOTIDE SEQUENCE [LARGE SCALE GENOMIC DNA]</scope>
    <source>
        <strain evidence="2">NCTC 13004</strain>
    </source>
</reference>